<dbReference type="EMBL" id="MLJW01001355">
    <property type="protein sequence ID" value="OIQ78686.1"/>
    <property type="molecule type" value="Genomic_DNA"/>
</dbReference>
<evidence type="ECO:0008006" key="2">
    <source>
        <dbReference type="Google" id="ProtNLM"/>
    </source>
</evidence>
<organism evidence="1">
    <name type="scientific">mine drainage metagenome</name>
    <dbReference type="NCBI Taxonomy" id="410659"/>
    <lineage>
        <taxon>unclassified sequences</taxon>
        <taxon>metagenomes</taxon>
        <taxon>ecological metagenomes</taxon>
    </lineage>
</organism>
<name>A0A1J5Q4U0_9ZZZZ</name>
<proteinExistence type="predicted"/>
<sequence>MTPYRDWDQDSGIRAYELGSSYMDVAFKDGAIYRYTSLSAGQANLDRMIVLARAGDGLNQVINRAVKKRYSGRLA</sequence>
<comment type="caution">
    <text evidence="1">The sequence shown here is derived from an EMBL/GenBank/DDBJ whole genome shotgun (WGS) entry which is preliminary data.</text>
</comment>
<reference evidence="1" key="1">
    <citation type="submission" date="2016-10" db="EMBL/GenBank/DDBJ databases">
        <title>Sequence of Gallionella enrichment culture.</title>
        <authorList>
            <person name="Poehlein A."/>
            <person name="Muehling M."/>
            <person name="Daniel R."/>
        </authorList>
    </citation>
    <scope>NUCLEOTIDE SEQUENCE</scope>
</reference>
<protein>
    <recommendedName>
        <fullName evidence="2">KTSC domain-containing protein</fullName>
    </recommendedName>
</protein>
<evidence type="ECO:0000313" key="1">
    <source>
        <dbReference type="EMBL" id="OIQ78686.1"/>
    </source>
</evidence>
<gene>
    <name evidence="1" type="ORF">GALL_396080</name>
</gene>
<accession>A0A1J5Q4U0</accession>
<dbReference type="AlphaFoldDB" id="A0A1J5Q4U0"/>